<dbReference type="EMBL" id="JH711574">
    <property type="protein sequence ID" value="EIW85870.1"/>
    <property type="molecule type" value="Genomic_DNA"/>
</dbReference>
<proteinExistence type="predicted"/>
<evidence type="ECO:0000256" key="1">
    <source>
        <dbReference type="SAM" id="MobiDB-lite"/>
    </source>
</evidence>
<gene>
    <name evidence="3" type="ORF">CONPUDRAFT_150645</name>
</gene>
<evidence type="ECO:0000313" key="4">
    <source>
        <dbReference type="Proteomes" id="UP000053558"/>
    </source>
</evidence>
<protein>
    <submittedName>
        <fullName evidence="3">Uncharacterized protein</fullName>
    </submittedName>
</protein>
<reference evidence="4" key="1">
    <citation type="journal article" date="2012" name="Science">
        <title>The Paleozoic origin of enzymatic lignin decomposition reconstructed from 31 fungal genomes.</title>
        <authorList>
            <person name="Floudas D."/>
            <person name="Binder M."/>
            <person name="Riley R."/>
            <person name="Barry K."/>
            <person name="Blanchette R.A."/>
            <person name="Henrissat B."/>
            <person name="Martinez A.T."/>
            <person name="Otillar R."/>
            <person name="Spatafora J.W."/>
            <person name="Yadav J.S."/>
            <person name="Aerts A."/>
            <person name="Benoit I."/>
            <person name="Boyd A."/>
            <person name="Carlson A."/>
            <person name="Copeland A."/>
            <person name="Coutinho P.M."/>
            <person name="de Vries R.P."/>
            <person name="Ferreira P."/>
            <person name="Findley K."/>
            <person name="Foster B."/>
            <person name="Gaskell J."/>
            <person name="Glotzer D."/>
            <person name="Gorecki P."/>
            <person name="Heitman J."/>
            <person name="Hesse C."/>
            <person name="Hori C."/>
            <person name="Igarashi K."/>
            <person name="Jurgens J.A."/>
            <person name="Kallen N."/>
            <person name="Kersten P."/>
            <person name="Kohler A."/>
            <person name="Kuees U."/>
            <person name="Kumar T.K.A."/>
            <person name="Kuo A."/>
            <person name="LaButti K."/>
            <person name="Larrondo L.F."/>
            <person name="Lindquist E."/>
            <person name="Ling A."/>
            <person name="Lombard V."/>
            <person name="Lucas S."/>
            <person name="Lundell T."/>
            <person name="Martin R."/>
            <person name="McLaughlin D.J."/>
            <person name="Morgenstern I."/>
            <person name="Morin E."/>
            <person name="Murat C."/>
            <person name="Nagy L.G."/>
            <person name="Nolan M."/>
            <person name="Ohm R.A."/>
            <person name="Patyshakuliyeva A."/>
            <person name="Rokas A."/>
            <person name="Ruiz-Duenas F.J."/>
            <person name="Sabat G."/>
            <person name="Salamov A."/>
            <person name="Samejima M."/>
            <person name="Schmutz J."/>
            <person name="Slot J.C."/>
            <person name="St John F."/>
            <person name="Stenlid J."/>
            <person name="Sun H."/>
            <person name="Sun S."/>
            <person name="Syed K."/>
            <person name="Tsang A."/>
            <person name="Wiebenga A."/>
            <person name="Young D."/>
            <person name="Pisabarro A."/>
            <person name="Eastwood D.C."/>
            <person name="Martin F."/>
            <person name="Cullen D."/>
            <person name="Grigoriev I.V."/>
            <person name="Hibbett D.S."/>
        </authorList>
    </citation>
    <scope>NUCLEOTIDE SEQUENCE [LARGE SCALE GENOMIC DNA]</scope>
    <source>
        <strain evidence="4">RWD-64-598 SS2</strain>
    </source>
</reference>
<dbReference type="AlphaFoldDB" id="A0A5M3N3A1"/>
<feature type="compositionally biased region" description="Basic and acidic residues" evidence="1">
    <location>
        <begin position="290"/>
        <end position="301"/>
    </location>
</feature>
<comment type="caution">
    <text evidence="3">The sequence shown here is derived from an EMBL/GenBank/DDBJ whole genome shotgun (WGS) entry which is preliminary data.</text>
</comment>
<keyword evidence="2" id="KW-0732">Signal</keyword>
<keyword evidence="4" id="KW-1185">Reference proteome</keyword>
<dbReference type="GeneID" id="19202728"/>
<feature type="signal peptide" evidence="2">
    <location>
        <begin position="1"/>
        <end position="15"/>
    </location>
</feature>
<evidence type="ECO:0000313" key="3">
    <source>
        <dbReference type="EMBL" id="EIW85870.1"/>
    </source>
</evidence>
<dbReference type="OrthoDB" id="2685264at2759"/>
<accession>A0A5M3N3A1</accession>
<organism evidence="3 4">
    <name type="scientific">Coniophora puteana (strain RWD-64-598)</name>
    <name type="common">Brown rot fungus</name>
    <dbReference type="NCBI Taxonomy" id="741705"/>
    <lineage>
        <taxon>Eukaryota</taxon>
        <taxon>Fungi</taxon>
        <taxon>Dikarya</taxon>
        <taxon>Basidiomycota</taxon>
        <taxon>Agaricomycotina</taxon>
        <taxon>Agaricomycetes</taxon>
        <taxon>Agaricomycetidae</taxon>
        <taxon>Boletales</taxon>
        <taxon>Coniophorineae</taxon>
        <taxon>Coniophoraceae</taxon>
        <taxon>Coniophora</taxon>
    </lineage>
</organism>
<dbReference type="KEGG" id="cput:CONPUDRAFT_150645"/>
<evidence type="ECO:0000256" key="2">
    <source>
        <dbReference type="SAM" id="SignalP"/>
    </source>
</evidence>
<name>A0A5M3N3A1_CONPW</name>
<feature type="region of interest" description="Disordered" evidence="1">
    <location>
        <begin position="229"/>
        <end position="301"/>
    </location>
</feature>
<dbReference type="OMA" id="ASPRWAN"/>
<sequence>MSVAIVVGMLGLANGIRCSESNGSSQTFYCYYDSALHCSQTRSAPAQIRVYSPKRDQVLPNDTVAFVIAKAYFERGGTILLDTQPQQFFPIPGDPSDEHYLDHVPEFSHPMLFAVGRVCPTSSGDSVASPVRRFDLAVSEYVRNSTQHSTVELACDTSTLRWANTPTPSVNTGVGVLAVASGVTTAGVMRFDLLSLALNVSPSVAVGGGTLNAGNGGDDAPSLKRKRFSAYASDERRASTPIHASPHRSDTSAVGDETKQQNEPSAKTIAIEAESGVTSSTNAEDISIQFRDECSKSQEVH</sequence>
<dbReference type="Proteomes" id="UP000053558">
    <property type="component" value="Unassembled WGS sequence"/>
</dbReference>
<feature type="chain" id="PRO_5024328448" evidence="2">
    <location>
        <begin position="16"/>
        <end position="301"/>
    </location>
</feature>
<dbReference type="RefSeq" id="XP_007765208.1">
    <property type="nucleotide sequence ID" value="XM_007767018.1"/>
</dbReference>